<protein>
    <submittedName>
        <fullName evidence="13">Peptidase_M16 domain-containing protein</fullName>
    </submittedName>
</protein>
<dbReference type="InterPro" id="IPR007863">
    <property type="entry name" value="Peptidase_M16_C"/>
</dbReference>
<evidence type="ECO:0000313" key="13">
    <source>
        <dbReference type="WBParaSite" id="L893_g22039.t1"/>
    </source>
</evidence>
<dbReference type="GO" id="GO:0005829">
    <property type="term" value="C:cytosol"/>
    <property type="evidence" value="ECO:0007669"/>
    <property type="project" value="TreeGrafter"/>
</dbReference>
<feature type="domain" description="Peptidase M16 N-terminal" evidence="8">
    <location>
        <begin position="26"/>
        <end position="145"/>
    </location>
</feature>
<keyword evidence="4" id="KW-0479">Metal-binding</keyword>
<evidence type="ECO:0000256" key="6">
    <source>
        <dbReference type="ARBA" id="ARBA00022833"/>
    </source>
</evidence>
<dbReference type="GO" id="GO:0051603">
    <property type="term" value="P:proteolysis involved in protein catabolic process"/>
    <property type="evidence" value="ECO:0007669"/>
    <property type="project" value="TreeGrafter"/>
</dbReference>
<dbReference type="PANTHER" id="PTHR43690:SF18">
    <property type="entry name" value="INSULIN-DEGRADING ENZYME-RELATED"/>
    <property type="match status" value="1"/>
</dbReference>
<dbReference type="Gene3D" id="3.30.830.10">
    <property type="entry name" value="Metalloenzyme, LuxS/M16 peptidase-like"/>
    <property type="match status" value="4"/>
</dbReference>
<dbReference type="FunFam" id="3.30.830.10:FF:000012">
    <property type="entry name" value="Protease 3"/>
    <property type="match status" value="1"/>
</dbReference>
<dbReference type="AlphaFoldDB" id="A0A1I7Z243"/>
<proteinExistence type="inferred from homology"/>
<name>A0A1I7Z243_9BILA</name>
<dbReference type="InterPro" id="IPR011249">
    <property type="entry name" value="Metalloenz_LuxS/M16"/>
</dbReference>
<dbReference type="SUPFAM" id="SSF63411">
    <property type="entry name" value="LuxS/MPP-like metallohydrolase"/>
    <property type="match status" value="4"/>
</dbReference>
<evidence type="ECO:0000259" key="9">
    <source>
        <dbReference type="Pfam" id="PF05193"/>
    </source>
</evidence>
<dbReference type="PANTHER" id="PTHR43690">
    <property type="entry name" value="NARDILYSIN"/>
    <property type="match status" value="1"/>
</dbReference>
<dbReference type="Pfam" id="PF16187">
    <property type="entry name" value="Peptidase_M16_M"/>
    <property type="match status" value="1"/>
</dbReference>
<feature type="domain" description="Peptidase M16 C-terminal" evidence="9">
    <location>
        <begin position="186"/>
        <end position="354"/>
    </location>
</feature>
<dbReference type="GO" id="GO:0004222">
    <property type="term" value="F:metalloendopeptidase activity"/>
    <property type="evidence" value="ECO:0007669"/>
    <property type="project" value="TreeGrafter"/>
</dbReference>
<evidence type="ECO:0000256" key="4">
    <source>
        <dbReference type="ARBA" id="ARBA00022723"/>
    </source>
</evidence>
<dbReference type="GO" id="GO:0046872">
    <property type="term" value="F:metal ion binding"/>
    <property type="evidence" value="ECO:0007669"/>
    <property type="project" value="UniProtKB-KW"/>
</dbReference>
<evidence type="ECO:0000259" key="10">
    <source>
        <dbReference type="Pfam" id="PF16187"/>
    </source>
</evidence>
<dbReference type="GO" id="GO:0005739">
    <property type="term" value="C:mitochondrion"/>
    <property type="evidence" value="ECO:0007669"/>
    <property type="project" value="TreeGrafter"/>
</dbReference>
<dbReference type="WBParaSite" id="L893_g22039.t1">
    <property type="protein sequence ID" value="L893_g22039.t1"/>
    <property type="gene ID" value="L893_g22039"/>
</dbReference>
<evidence type="ECO:0000313" key="12">
    <source>
        <dbReference type="Proteomes" id="UP000095287"/>
    </source>
</evidence>
<evidence type="ECO:0000256" key="1">
    <source>
        <dbReference type="ARBA" id="ARBA00001947"/>
    </source>
</evidence>
<sequence>MMTVEMCRERSSRSLQLLNGLKIRLVSDSTLRVGSANLIVNAGMCDESDEVPGLAHFCEHLLFMGNEKYPEEYGLNTFVAQGNGYCNAVTSNTRTNYYFEVAPGQFEEGLDRFAHMFLSPLFTESAIEKEVNAVDCEFRDIQYNDTRMECYLNGTLSPPGHYTRKICGGNRQTLIERPASKGINVRDEVANFFKKNYSANVMTLTIYGKQSLEELEEMVQKLPFHEIRNNNIPPRVYEEPPPYAPENRGCRFDIVPVKLIRRLTIWFDSRAYDCICELLAHRTKGSLAYELKRRGWASFVRSSESSWLTNRLRVTIDLSKEGLTHVEDILELLFLYIGMLVRKGPQKWFHEELRAMDEIRNRFDPEQENARKPRQEAIDHTFYEDWIKKVLGQLTPKNMVYFVSAKENATLEGLGREEYYRIQYRKTEPCEELLERLEKALKTESDAFFLPPRNKYIPTKFEQKPRDGAERQAGLMQKNQKQSSCYSKYPRVIEDIQLQRIWYLRGHSNAHPWVEVRALFSLPISRVNALSFFMARLFVECFSHHARSEFFNAQQAGFEFELTGEPRGLHLQISGYDEMMGYFVSSYFSALISYKPDRITFDHMLEELIRIYKNVPYSEPHVYARYILHYILSEGRWSVNQLLQASQAVTFEAFLEFIQNMWSTWHLEIFFYGNLTEEEALTWGRAGLQDTAPVRALLSQEPMPLSAAQLPEGKPHFFEVDQVVHANSAVVVFLETGAHEPRTTIITKLLFRLIEKPAFNALRTKDQLGYIVQFTQKTYNDTHGLLIAVQGNYDPTYVEQCIERFLENFKEKIEAMSEKEFQEWKQNKWHDYSDQMANASWQYWQEIQSGRYCFDKFEIEANELYSLSKADLLDLYTRKILAGSKKRQKISIRVCSTTACKEPRTAGEQEGTAIEELERFKAALPLRRHKDQKVIHLSTNSPTLKKILATV</sequence>
<dbReference type="InterPro" id="IPR050626">
    <property type="entry name" value="Peptidase_M16"/>
</dbReference>
<dbReference type="GO" id="GO:0043171">
    <property type="term" value="P:peptide catabolic process"/>
    <property type="evidence" value="ECO:0007669"/>
    <property type="project" value="TreeGrafter"/>
</dbReference>
<keyword evidence="3" id="KW-0645">Protease</keyword>
<evidence type="ECO:0000256" key="7">
    <source>
        <dbReference type="ARBA" id="ARBA00023049"/>
    </source>
</evidence>
<dbReference type="InterPro" id="IPR011765">
    <property type="entry name" value="Pept_M16_N"/>
</dbReference>
<keyword evidence="5" id="KW-0378">Hydrolase</keyword>
<dbReference type="Pfam" id="PF00675">
    <property type="entry name" value="Peptidase_M16"/>
    <property type="match status" value="1"/>
</dbReference>
<feature type="domain" description="Peptidase M16 middle/third" evidence="10">
    <location>
        <begin position="381"/>
        <end position="645"/>
    </location>
</feature>
<comment type="cofactor">
    <cofactor evidence="1">
        <name>Zn(2+)</name>
        <dbReference type="ChEBI" id="CHEBI:29105"/>
    </cofactor>
</comment>
<accession>A0A1I7Z243</accession>
<dbReference type="InterPro" id="IPR032632">
    <property type="entry name" value="Peptidase_M16_M"/>
</dbReference>
<reference evidence="13" key="1">
    <citation type="submission" date="2016-11" db="UniProtKB">
        <authorList>
            <consortium name="WormBaseParasite"/>
        </authorList>
    </citation>
    <scope>IDENTIFICATION</scope>
</reference>
<organism evidence="12 13">
    <name type="scientific">Steinernema glaseri</name>
    <dbReference type="NCBI Taxonomy" id="37863"/>
    <lineage>
        <taxon>Eukaryota</taxon>
        <taxon>Metazoa</taxon>
        <taxon>Ecdysozoa</taxon>
        <taxon>Nematoda</taxon>
        <taxon>Chromadorea</taxon>
        <taxon>Rhabditida</taxon>
        <taxon>Tylenchina</taxon>
        <taxon>Panagrolaimomorpha</taxon>
        <taxon>Strongyloidoidea</taxon>
        <taxon>Steinernematidae</taxon>
        <taxon>Steinernema</taxon>
    </lineage>
</organism>
<dbReference type="InterPro" id="IPR054734">
    <property type="entry name" value="PqqF-like_C_4"/>
</dbReference>
<comment type="similarity">
    <text evidence="2">Belongs to the peptidase M16 family.</text>
</comment>
<dbReference type="Pfam" id="PF22456">
    <property type="entry name" value="PqqF-like_C_4"/>
    <property type="match status" value="1"/>
</dbReference>
<dbReference type="Proteomes" id="UP000095287">
    <property type="component" value="Unplaced"/>
</dbReference>
<feature type="domain" description="Coenzyme PQQ synthesis protein F-like C-terminal lobe" evidence="11">
    <location>
        <begin position="749"/>
        <end position="838"/>
    </location>
</feature>
<keyword evidence="6" id="KW-0862">Zinc</keyword>
<evidence type="ECO:0000256" key="2">
    <source>
        <dbReference type="ARBA" id="ARBA00007261"/>
    </source>
</evidence>
<evidence type="ECO:0000256" key="5">
    <source>
        <dbReference type="ARBA" id="ARBA00022801"/>
    </source>
</evidence>
<evidence type="ECO:0000259" key="8">
    <source>
        <dbReference type="Pfam" id="PF00675"/>
    </source>
</evidence>
<keyword evidence="7" id="KW-0482">Metalloprotease</keyword>
<evidence type="ECO:0000256" key="3">
    <source>
        <dbReference type="ARBA" id="ARBA00022670"/>
    </source>
</evidence>
<keyword evidence="12" id="KW-1185">Reference proteome</keyword>
<evidence type="ECO:0000259" key="11">
    <source>
        <dbReference type="Pfam" id="PF22456"/>
    </source>
</evidence>
<dbReference type="Pfam" id="PF05193">
    <property type="entry name" value="Peptidase_M16_C"/>
    <property type="match status" value="1"/>
</dbReference>